<gene>
    <name evidence="2" type="ORF">AVDCRST_MAG45-1541</name>
</gene>
<feature type="region of interest" description="Disordered" evidence="1">
    <location>
        <begin position="1"/>
        <end position="40"/>
    </location>
</feature>
<dbReference type="EMBL" id="CADCVU010000127">
    <property type="protein sequence ID" value="CAA9504977.1"/>
    <property type="molecule type" value="Genomic_DNA"/>
</dbReference>
<name>A0A6J4STG3_9ACTN</name>
<proteinExistence type="predicted"/>
<sequence>MAVAPSRREADPDSATQGRIRGSEARPTRTAPITADPAPL</sequence>
<reference evidence="2" key="1">
    <citation type="submission" date="2020-02" db="EMBL/GenBank/DDBJ databases">
        <authorList>
            <person name="Meier V. D."/>
        </authorList>
    </citation>
    <scope>NUCLEOTIDE SEQUENCE</scope>
    <source>
        <strain evidence="2">AVDCRST_MAG45</strain>
    </source>
</reference>
<accession>A0A6J4STG3</accession>
<protein>
    <submittedName>
        <fullName evidence="2">Uncharacterized protein</fullName>
    </submittedName>
</protein>
<evidence type="ECO:0000313" key="2">
    <source>
        <dbReference type="EMBL" id="CAA9504977.1"/>
    </source>
</evidence>
<feature type="non-terminal residue" evidence="2">
    <location>
        <position position="40"/>
    </location>
</feature>
<feature type="compositionally biased region" description="Basic and acidic residues" evidence="1">
    <location>
        <begin position="1"/>
        <end position="11"/>
    </location>
</feature>
<organism evidence="2">
    <name type="scientific">uncultured Solirubrobacterales bacterium</name>
    <dbReference type="NCBI Taxonomy" id="768556"/>
    <lineage>
        <taxon>Bacteria</taxon>
        <taxon>Bacillati</taxon>
        <taxon>Actinomycetota</taxon>
        <taxon>Thermoleophilia</taxon>
        <taxon>Solirubrobacterales</taxon>
        <taxon>environmental samples</taxon>
    </lineage>
</organism>
<evidence type="ECO:0000256" key="1">
    <source>
        <dbReference type="SAM" id="MobiDB-lite"/>
    </source>
</evidence>
<dbReference type="AlphaFoldDB" id="A0A6J4STG3"/>